<dbReference type="InterPro" id="IPR036005">
    <property type="entry name" value="Creatinase/aminopeptidase-like"/>
</dbReference>
<dbReference type="Gene3D" id="3.90.230.10">
    <property type="entry name" value="Creatinase/methionine aminopeptidase superfamily"/>
    <property type="match status" value="1"/>
</dbReference>
<dbReference type="CDD" id="cd01066">
    <property type="entry name" value="APP_MetAP"/>
    <property type="match status" value="1"/>
</dbReference>
<dbReference type="PANTHER" id="PTHR46112">
    <property type="entry name" value="AMINOPEPTIDASE"/>
    <property type="match status" value="1"/>
</dbReference>
<gene>
    <name evidence="2" type="ORF">ENS64_00700</name>
</gene>
<dbReference type="SUPFAM" id="SSF55920">
    <property type="entry name" value="Creatinase/aminopeptidase"/>
    <property type="match status" value="1"/>
</dbReference>
<dbReference type="Pfam" id="PF00557">
    <property type="entry name" value="Peptidase_M24"/>
    <property type="match status" value="1"/>
</dbReference>
<sequence>MTLATLEHSAPLSSAEFATIDLERVTEVARRHGLIADFLRKEGYSALLLQCPVNYAWLTVGGGAVRGGSLPSLFVTPDARVVVCNNVDTPLIFEHDVAGLGFQLKERPWSEPRSVMIADLCRGRRVASDVPTPQTVDVGFPIQAMRLPLSLYDMSRLRTAGRLVAHAVEATARGLVPGRTEAEIAGELSHRLLKHSVWPERLQVLGDGRGRRFRHWSFAEQPVQKFGTILAVGRYQGLHVGAARTFSFGDPPPELLQDYERAALVSATGMFFSQAGWELFEVWNRVKRIYEKCGAGDEWRLADQADIVEYEFGPVSLMPTSEFRLFSGVPVFWHPSVGPVLMGDTILVTDRGAEVITPASDWPMVPISVKGVAVDVPGILVIPAVNGRATPRLT</sequence>
<feature type="domain" description="Peptidase M24" evidence="1">
    <location>
        <begin position="156"/>
        <end position="294"/>
    </location>
</feature>
<reference evidence="2" key="1">
    <citation type="journal article" date="2020" name="mSystems">
        <title>Genome- and Community-Level Interaction Insights into Carbon Utilization and Element Cycling Functions of Hydrothermarchaeota in Hydrothermal Sediment.</title>
        <authorList>
            <person name="Zhou Z."/>
            <person name="Liu Y."/>
            <person name="Xu W."/>
            <person name="Pan J."/>
            <person name="Luo Z.H."/>
            <person name="Li M."/>
        </authorList>
    </citation>
    <scope>NUCLEOTIDE SEQUENCE [LARGE SCALE GENOMIC DNA]</scope>
    <source>
        <strain evidence="2">SpSt-508</strain>
    </source>
</reference>
<dbReference type="InterPro" id="IPR000994">
    <property type="entry name" value="Pept_M24"/>
</dbReference>
<proteinExistence type="predicted"/>
<dbReference type="PANTHER" id="PTHR46112:SF2">
    <property type="entry name" value="XAA-PRO AMINOPEPTIDASE P-RELATED"/>
    <property type="match status" value="1"/>
</dbReference>
<dbReference type="InterPro" id="IPR050659">
    <property type="entry name" value="Peptidase_M24B"/>
</dbReference>
<comment type="caution">
    <text evidence="2">The sequence shown here is derived from an EMBL/GenBank/DDBJ whole genome shotgun (WGS) entry which is preliminary data.</text>
</comment>
<organism evidence="2">
    <name type="scientific">Schlesneria paludicola</name>
    <dbReference type="NCBI Taxonomy" id="360056"/>
    <lineage>
        <taxon>Bacteria</taxon>
        <taxon>Pseudomonadati</taxon>
        <taxon>Planctomycetota</taxon>
        <taxon>Planctomycetia</taxon>
        <taxon>Planctomycetales</taxon>
        <taxon>Planctomycetaceae</taxon>
        <taxon>Schlesneria</taxon>
    </lineage>
</organism>
<dbReference type="EMBL" id="DSVQ01000002">
    <property type="protein sequence ID" value="HGT37780.1"/>
    <property type="molecule type" value="Genomic_DNA"/>
</dbReference>
<evidence type="ECO:0000313" key="2">
    <source>
        <dbReference type="EMBL" id="HGT37780.1"/>
    </source>
</evidence>
<name>A0A7C4QLA9_9PLAN</name>
<protein>
    <submittedName>
        <fullName evidence="2">M24 family metallopeptidase</fullName>
    </submittedName>
</protein>
<accession>A0A7C4QLA9</accession>
<evidence type="ECO:0000259" key="1">
    <source>
        <dbReference type="Pfam" id="PF00557"/>
    </source>
</evidence>
<dbReference type="AlphaFoldDB" id="A0A7C4QLA9"/>